<dbReference type="SUPFAM" id="SSF57603">
    <property type="entry name" value="FnI-like domain"/>
    <property type="match status" value="4"/>
</dbReference>
<feature type="compositionally biased region" description="Polar residues" evidence="4">
    <location>
        <begin position="1252"/>
        <end position="1276"/>
    </location>
</feature>
<reference evidence="8" key="1">
    <citation type="submission" date="2025-08" db="UniProtKB">
        <authorList>
            <consortium name="RefSeq"/>
        </authorList>
    </citation>
    <scope>IDENTIFICATION</scope>
    <source>
        <tissue evidence="8">Whole body</tissue>
    </source>
</reference>
<feature type="compositionally biased region" description="Basic and acidic residues" evidence="4">
    <location>
        <begin position="2138"/>
        <end position="2156"/>
    </location>
</feature>
<dbReference type="InterPro" id="IPR052424">
    <property type="entry name" value="Kielin_Chordin-BMP_Reg"/>
</dbReference>
<feature type="compositionally biased region" description="Polar residues" evidence="4">
    <location>
        <begin position="542"/>
        <end position="557"/>
    </location>
</feature>
<feature type="compositionally biased region" description="Polar residues" evidence="4">
    <location>
        <begin position="476"/>
        <end position="499"/>
    </location>
</feature>
<feature type="compositionally biased region" description="Polar residues" evidence="4">
    <location>
        <begin position="2123"/>
        <end position="2136"/>
    </location>
</feature>
<feature type="compositionally biased region" description="Polar residues" evidence="4">
    <location>
        <begin position="1659"/>
        <end position="1683"/>
    </location>
</feature>
<evidence type="ECO:0000256" key="3">
    <source>
        <dbReference type="ARBA" id="ARBA00022729"/>
    </source>
</evidence>
<feature type="compositionally biased region" description="Polar residues" evidence="4">
    <location>
        <begin position="445"/>
        <end position="464"/>
    </location>
</feature>
<feature type="region of interest" description="Disordered" evidence="4">
    <location>
        <begin position="2055"/>
        <end position="2348"/>
    </location>
</feature>
<organism evidence="7 8">
    <name type="scientific">Sipha flava</name>
    <name type="common">yellow sugarcane aphid</name>
    <dbReference type="NCBI Taxonomy" id="143950"/>
    <lineage>
        <taxon>Eukaryota</taxon>
        <taxon>Metazoa</taxon>
        <taxon>Ecdysozoa</taxon>
        <taxon>Arthropoda</taxon>
        <taxon>Hexapoda</taxon>
        <taxon>Insecta</taxon>
        <taxon>Pterygota</taxon>
        <taxon>Neoptera</taxon>
        <taxon>Paraneoptera</taxon>
        <taxon>Hemiptera</taxon>
        <taxon>Sternorrhyncha</taxon>
        <taxon>Aphidomorpha</taxon>
        <taxon>Aphidoidea</taxon>
        <taxon>Aphididae</taxon>
        <taxon>Sipha</taxon>
    </lineage>
</organism>
<feature type="compositionally biased region" description="Polar residues" evidence="4">
    <location>
        <begin position="1156"/>
        <end position="1226"/>
    </location>
</feature>
<dbReference type="Gene3D" id="2.10.70.10">
    <property type="entry name" value="Complement Module, domain 1"/>
    <property type="match status" value="1"/>
</dbReference>
<feature type="region of interest" description="Disordered" evidence="4">
    <location>
        <begin position="624"/>
        <end position="676"/>
    </location>
</feature>
<feature type="region of interest" description="Disordered" evidence="4">
    <location>
        <begin position="1547"/>
        <end position="1606"/>
    </location>
</feature>
<feature type="region of interest" description="Disordered" evidence="4">
    <location>
        <begin position="1441"/>
        <end position="1463"/>
    </location>
</feature>
<feature type="compositionally biased region" description="Basic and acidic residues" evidence="4">
    <location>
        <begin position="398"/>
        <end position="407"/>
    </location>
</feature>
<feature type="compositionally biased region" description="Polar residues" evidence="4">
    <location>
        <begin position="920"/>
        <end position="932"/>
    </location>
</feature>
<feature type="region of interest" description="Disordered" evidence="4">
    <location>
        <begin position="1641"/>
        <end position="1698"/>
    </location>
</feature>
<feature type="compositionally biased region" description="Basic and acidic residues" evidence="4">
    <location>
        <begin position="2163"/>
        <end position="2253"/>
    </location>
</feature>
<feature type="compositionally biased region" description="Low complexity" evidence="4">
    <location>
        <begin position="500"/>
        <end position="512"/>
    </location>
</feature>
<evidence type="ECO:0000313" key="8">
    <source>
        <dbReference type="RefSeq" id="XP_025423240.1"/>
    </source>
</evidence>
<feature type="compositionally biased region" description="Low complexity" evidence="4">
    <location>
        <begin position="1647"/>
        <end position="1658"/>
    </location>
</feature>
<feature type="region of interest" description="Disordered" evidence="4">
    <location>
        <begin position="1318"/>
        <end position="1337"/>
    </location>
</feature>
<gene>
    <name evidence="8" type="primary">LOC112692707</name>
</gene>
<feature type="compositionally biased region" description="Polar residues" evidence="4">
    <location>
        <begin position="2754"/>
        <end position="2778"/>
    </location>
</feature>
<feature type="region of interest" description="Disordered" evidence="4">
    <location>
        <begin position="1742"/>
        <end position="1853"/>
    </location>
</feature>
<feature type="compositionally biased region" description="Basic and acidic residues" evidence="4">
    <location>
        <begin position="952"/>
        <end position="966"/>
    </location>
</feature>
<sequence length="2956" mass="321953">MPLDMALGSTAPMSFRHRLQVTVALLLIVCVTLTKSAPATYDEIEAKQTDLTDYFNDPNGCYYNYQHYEEGDRIVTNEPCLNCTCHNRMLMCYLRVCPFSKAIGQDCTVQKSPDQCCPVISCPEVGSDVTVPVHLLTSSTTTQRSTTTTTTTTEIGWRDDYGCMMNENGFFPDGAQVPSDPKKPCELCYCIRNRTACVMQECTLHVEGCRPVYQDGVCCPVRYDCDYESEKSTTSTPQLSGGLVFSTTSAPFDCKVNNEVYRDGESITMVTEKPCEHCYCMRGDIVCAVQDCGEPLRGKDCTPETPPTGQCCPTSYQCPNETMNSYDSTTLQPVLLSDSDGNEAEKFPTSDEVYEKLGENQPSQQDDKNDVDSDQIYTTVAYASETLSAGTSDQTTNKNEESHESVPENHNTVAGPNILPENDSTHTNNEDNKPEHSSTKPELINQVNPIGTESDTIKYESTNKPLEPTSIDEAKPTQSPAADPSLNENIVNPTTQTIINENSVNEGNNNNESPVQSQDSLASSSPTELTETSVESETQSSNTQDKPQEGIQQQTDTPVVAEKEPIKSSDHEQNVDIKSPTDTSDANQNNEGSTENYTGENNIITVVPLNEDTEQTTTKLTQLDNVNTPLGNSDSIIDTTSSNIINQNNSDQSNQEFTQSPQEDNLPTNNPSNVEQNLANNDKIQEENVVSTEIPNVVNEPSENKPQNENISESEITSTKKYQENPQEGNTESTEIPKIENKPNEQNKPLVENDPETEKGPESEITPTEPNQDDSQSENYLPTEIPKIENKPTEQDKPLLNNSPQTEIQPESVQTPVEPNNKDSSQTENATPTEISKLENESTEQNKPLVENSPHTESQPESDNLPTEQNHVSVQGENISPTELPKVGNQDSQTENAPPTQIPSIENEPTEQNKPLVENIPQNEYQPESGITSQEQNQNSNQNDNALPTEIPKVENKLTEQNKHIVENSPQTEIRPESDQSPTEQNQDSTHNENASPTQIPSIENEPTEQNKPLLEIIPQSESQPELDNTATEQNKGSAQGENVSPTETSNVENETTENSKPLENNIPGVINQLEAGNISTEQKNQDNLQSENVTPTDIPNAQHESVEQNKPIVESNLQTEHPLESDKTSTEQIQDSVQGENVSLTEFPKVESEPTEQNKPLVENSSHTESQLESDNKPTEQNQGSVQGGNISQTELPNVGNQDSQSENVSPTQIPSTENEPTEQNKPLVESSPQAESQPEPPKTLAEENQKNPQVENVSSTEIPSKLNEPQSENAVTENILIEPVASVVPVNDIPTEHSIEHNNIFIVAPTSPSLFSQNQIKGDEPTSTSSGSEISDKITTVAEKNKDKIVINPSTSADDKPSPFVEKTNMDNVSPLSSTEIAPESNNILPQTNDENTEHSTETKPVENGVNVEVSNDVTIAPVDSHDSKPIVTNLNNKFGSNNLVNSEPSVTPTTESNHDVNLGITNQDILVDDVSSQENDSVDEGDADTPALDPLEHQIAPQTESPTETESSTNEYPSASIEHINDFTTSLPQQQVTDNNIPVIPVESINPSEPVLADDKTETPTVLSENTTPKKSEVSGIQHSDDISKPTESPVLDPNGTEQFVSTQNPVLINENESVTPHVQSQDENVNEIEDQTSVYPDTSSNNENNLNSANGLFQNNIENSTPLSDKVETSTNAQNYGEEPIKNNDGAVPLENENSTISQAEQVNQGSSENADNIETTNSYTEIPSLASITNAPASISDENDVNPSLNPANDVETNVDNNRPATIVPQQSIPSDETSTQYITDDSSTNGPIQETPNVNLNNNIETGTNIPPYSEIPNEVNQDSVSESESYTTQSPTETNFSTVDSNKTPENDATMEAISNLPVQTNNSQTNTNEIINGNPSETSDNAGKPTVSKKPDYVIDITTVIPSFISGSIETEDQANAVNDVTTSNIDKNSDTTELYDNVQAGVPGEGSCLIDFVTYAHKSEVPKSNPCHEKCECLNSIVTCTSVNCPPAPPQHRNCIPLHPGNESWCCPSYMCEGGIEGVLFESNNQLGSPQLISTVVLEDKPGEENDDKTHLDEEVSSTPSPQIASEYNTLPPSQTDKIINSQDSMGMTEVSTPSEIINKPLENEVATDVDNNIPTTTNSLGTVENDKPTENDKPVDISDKPVKNGQPLKNEKPVESDKPSENEKPVESDKPSEYEKPVESDKPSENEKPVESDKPSENEKPVESDKPSENEKPVESDQPSENEKPVESDQVTENEKLTDDSEADVTTASYADNEQKVTNKPEVVNNIEEQNTLPNAVNESQDNLSPSTEIPSSESAITNIIPTNDQNLSEQNVGSDDSVTATTYKPNNSIVDQQIDDNKTVEEDGKPTADEKLDAVPVTGVIDLPSSDVKPLEVTQTPTIIADANPTAVENNVNGLRPTSIDDIISSVNMVKDAVKNSLETSSKPAEIDYQTTTGLIENYQLTVVPENAVNPSSENVLVDKYDEPQTTSSSVNTVPELQTDDINEKLPERPDVVVPSDEVRPTQVPDISPSVNADQGTSTELPSIVPDKQEIPTSPNVADINVNQPEGTLDDKIADVTTIQNVPNSEQDQTSNGPIVATSNPVIAQADVESNTNLPEVLTSNDKAPEITTQVFPSSAQQEVLTDDTANRPAEQEKPIAERPISQEFEVNADGTLTEITTQSVPGYSSTTEYADAETSENGDKRFGVPSSSPAAPTVVHEDNKRPQESSGDVVNIPLDTEEKPLSKPSSSTPTSASYASSRPQYTPIPQSTWTQKPFHQDSTSEAPQPDQGFPDEYDDENEAVYGPGTCRYGGKIYVSAQQVPREDPCDFCFCFRGDIICLQQSCPPPIFGCYQENIQGFCCPRYECPVAQATSVNVTTTTTTTTTMVPPHFFANAYRGAARRTGCLIHGHAYRVGEDVGIASGPCLECICGADGKMKCDPKPCSPEPMLRKIMAEAVDQRKR</sequence>
<feature type="compositionally biased region" description="Polar residues" evidence="4">
    <location>
        <begin position="2281"/>
        <end position="2346"/>
    </location>
</feature>
<feature type="compositionally biased region" description="Polar residues" evidence="4">
    <location>
        <begin position="1750"/>
        <end position="1817"/>
    </location>
</feature>
<feature type="chain" id="PRO_5034421019" evidence="5">
    <location>
        <begin position="37"/>
        <end position="2956"/>
    </location>
</feature>
<dbReference type="InterPro" id="IPR001007">
    <property type="entry name" value="VWF_dom"/>
</dbReference>
<feature type="region of interest" description="Disordered" evidence="4">
    <location>
        <begin position="1477"/>
        <end position="1496"/>
    </location>
</feature>
<feature type="compositionally biased region" description="Polar residues" evidence="4">
    <location>
        <begin position="693"/>
        <end position="734"/>
    </location>
</feature>
<protein>
    <submittedName>
        <fullName evidence="8">Mucin-17 isoform X1</fullName>
    </submittedName>
</protein>
<feature type="compositionally biased region" description="Polar residues" evidence="4">
    <location>
        <begin position="979"/>
        <end position="1002"/>
    </location>
</feature>
<keyword evidence="2" id="KW-0964">Secreted</keyword>
<feature type="compositionally biased region" description="Polar residues" evidence="4">
    <location>
        <begin position="2524"/>
        <end position="2536"/>
    </location>
</feature>
<feature type="compositionally biased region" description="Polar residues" evidence="4">
    <location>
        <begin position="889"/>
        <end position="904"/>
    </location>
</feature>
<dbReference type="RefSeq" id="XP_025423240.1">
    <property type="nucleotide sequence ID" value="XM_025567455.1"/>
</dbReference>
<feature type="compositionally biased region" description="Polar residues" evidence="4">
    <location>
        <begin position="1441"/>
        <end position="1458"/>
    </location>
</feature>
<feature type="compositionally biased region" description="Polar residues" evidence="4">
    <location>
        <begin position="1871"/>
        <end position="1893"/>
    </location>
</feature>
<dbReference type="GeneID" id="112692707"/>
<evidence type="ECO:0000313" key="7">
    <source>
        <dbReference type="Proteomes" id="UP000694846"/>
    </source>
</evidence>
<feature type="compositionally biased region" description="Polar residues" evidence="4">
    <location>
        <begin position="656"/>
        <end position="676"/>
    </location>
</feature>
<evidence type="ECO:0000259" key="6">
    <source>
        <dbReference type="PROSITE" id="PS50184"/>
    </source>
</evidence>
<feature type="compositionally biased region" description="Polar residues" evidence="4">
    <location>
        <begin position="385"/>
        <end position="397"/>
    </location>
</feature>
<keyword evidence="7" id="KW-1185">Reference proteome</keyword>
<evidence type="ECO:0000256" key="1">
    <source>
        <dbReference type="ARBA" id="ARBA00004613"/>
    </source>
</evidence>
<feature type="compositionally biased region" description="Low complexity" evidence="4">
    <location>
        <begin position="2738"/>
        <end position="2753"/>
    </location>
</feature>
<dbReference type="PROSITE" id="PS50184">
    <property type="entry name" value="VWFC_2"/>
    <property type="match status" value="1"/>
</dbReference>
<feature type="compositionally biased region" description="Polar residues" evidence="4">
    <location>
        <begin position="800"/>
        <end position="834"/>
    </location>
</feature>
<evidence type="ECO:0000256" key="4">
    <source>
        <dbReference type="SAM" id="MobiDB-lite"/>
    </source>
</evidence>
<feature type="domain" description="VWFC" evidence="6">
    <location>
        <begin position="254"/>
        <end position="319"/>
    </location>
</feature>
<name>A0A8B8GJX9_9HEMI</name>
<feature type="compositionally biased region" description="Basic and acidic residues" evidence="4">
    <location>
        <begin position="1575"/>
        <end position="1592"/>
    </location>
</feature>
<feature type="compositionally biased region" description="Low complexity" evidence="4">
    <location>
        <begin position="520"/>
        <end position="541"/>
    </location>
</feature>
<feature type="compositionally biased region" description="Basic and acidic residues" evidence="4">
    <location>
        <begin position="561"/>
        <end position="575"/>
    </location>
</feature>
<feature type="compositionally biased region" description="Polar residues" evidence="4">
    <location>
        <begin position="1376"/>
        <end position="1396"/>
    </location>
</feature>
<feature type="compositionally biased region" description="Low complexity" evidence="4">
    <location>
        <begin position="933"/>
        <end position="943"/>
    </location>
</feature>
<feature type="compositionally biased region" description="Basic and acidic residues" evidence="4">
    <location>
        <begin position="428"/>
        <end position="439"/>
    </location>
</feature>
<feature type="compositionally biased region" description="Low complexity" evidence="4">
    <location>
        <begin position="1045"/>
        <end position="1060"/>
    </location>
</feature>
<feature type="compositionally biased region" description="Polar residues" evidence="4">
    <location>
        <begin position="1078"/>
        <end position="1104"/>
    </location>
</feature>
<feature type="compositionally biased region" description="Basic and acidic residues" evidence="4">
    <location>
        <begin position="735"/>
        <end position="745"/>
    </location>
</feature>
<feature type="compositionally biased region" description="Low complexity" evidence="4">
    <location>
        <begin position="632"/>
        <end position="655"/>
    </location>
</feature>
<feature type="compositionally biased region" description="Polar residues" evidence="4">
    <location>
        <begin position="2070"/>
        <end position="2109"/>
    </location>
</feature>
<feature type="compositionally biased region" description="Polar residues" evidence="4">
    <location>
        <begin position="2546"/>
        <end position="2560"/>
    </location>
</feature>
<accession>A0A8B8GJX9</accession>
<feature type="compositionally biased region" description="Polar residues" evidence="4">
    <location>
        <begin position="1825"/>
        <end position="1853"/>
    </location>
</feature>
<feature type="compositionally biased region" description="Polar residues" evidence="4">
    <location>
        <begin position="2669"/>
        <end position="2684"/>
    </location>
</feature>
<evidence type="ECO:0000256" key="5">
    <source>
        <dbReference type="SAM" id="SignalP"/>
    </source>
</evidence>
<dbReference type="GO" id="GO:0005576">
    <property type="term" value="C:extracellular region"/>
    <property type="evidence" value="ECO:0007669"/>
    <property type="project" value="UniProtKB-SubCell"/>
</dbReference>
<feature type="region of interest" description="Disordered" evidence="4">
    <location>
        <begin position="1871"/>
        <end position="1899"/>
    </location>
</feature>
<proteinExistence type="predicted"/>
<feature type="region of interest" description="Disordered" evidence="4">
    <location>
        <begin position="2627"/>
        <end position="2792"/>
    </location>
</feature>
<feature type="compositionally biased region" description="Polar residues" evidence="4">
    <location>
        <begin position="1131"/>
        <end position="1145"/>
    </location>
</feature>
<feature type="compositionally biased region" description="Polar residues" evidence="4">
    <location>
        <begin position="853"/>
        <end position="881"/>
    </location>
</feature>
<feature type="compositionally biased region" description="Basic and acidic residues" evidence="4">
    <location>
        <begin position="786"/>
        <end position="797"/>
    </location>
</feature>
<feature type="signal peptide" evidence="5">
    <location>
        <begin position="1"/>
        <end position="36"/>
    </location>
</feature>
<comment type="subcellular location">
    <subcellularLocation>
        <location evidence="1">Secreted</location>
    </subcellularLocation>
</comment>
<feature type="region of interest" description="Disordered" evidence="4">
    <location>
        <begin position="1376"/>
        <end position="1406"/>
    </location>
</feature>
<dbReference type="Proteomes" id="UP000694846">
    <property type="component" value="Unplaced"/>
</dbReference>
<dbReference type="OrthoDB" id="10068079at2759"/>
<keyword evidence="3 5" id="KW-0732">Signal</keyword>
<dbReference type="SMART" id="SM00214">
    <property type="entry name" value="VWC"/>
    <property type="match status" value="4"/>
</dbReference>
<feature type="compositionally biased region" description="Polar residues" evidence="4">
    <location>
        <begin position="580"/>
        <end position="601"/>
    </location>
</feature>
<dbReference type="PANTHER" id="PTHR46698:SF3">
    <property type="entry name" value="TENECTIN ISOFORM 1-RELATED"/>
    <property type="match status" value="1"/>
</dbReference>
<feature type="region of interest" description="Disordered" evidence="4">
    <location>
        <begin position="385"/>
        <end position="601"/>
    </location>
</feature>
<feature type="compositionally biased region" description="Basic and acidic residues" evidence="4">
    <location>
        <begin position="2055"/>
        <end position="2067"/>
    </location>
</feature>
<feature type="region of interest" description="Disordered" evidence="4">
    <location>
        <begin position="2512"/>
        <end position="2560"/>
    </location>
</feature>
<feature type="region of interest" description="Disordered" evidence="4">
    <location>
        <begin position="693"/>
        <end position="1276"/>
    </location>
</feature>
<dbReference type="PANTHER" id="PTHR46698">
    <property type="entry name" value="CROSSVEINLESS 2"/>
    <property type="match status" value="1"/>
</dbReference>
<feature type="compositionally biased region" description="Polar residues" evidence="4">
    <location>
        <begin position="1020"/>
        <end position="1044"/>
    </location>
</feature>
<feature type="compositionally biased region" description="Polar residues" evidence="4">
    <location>
        <begin position="1318"/>
        <end position="1335"/>
    </location>
</feature>
<evidence type="ECO:0000256" key="2">
    <source>
        <dbReference type="ARBA" id="ARBA00022525"/>
    </source>
</evidence>